<dbReference type="SUPFAM" id="SSF51197">
    <property type="entry name" value="Clavaminate synthase-like"/>
    <property type="match status" value="1"/>
</dbReference>
<evidence type="ECO:0000313" key="2">
    <source>
        <dbReference type="EMBL" id="MBE8718038.1"/>
    </source>
</evidence>
<evidence type="ECO:0000259" key="1">
    <source>
        <dbReference type="PROSITE" id="PS51184"/>
    </source>
</evidence>
<gene>
    <name evidence="2" type="ORF">C4F51_12665</name>
</gene>
<dbReference type="PANTHER" id="PTHR12461:SF105">
    <property type="entry name" value="HYPOXIA-INDUCIBLE FACTOR 1-ALPHA INHIBITOR"/>
    <property type="match status" value="1"/>
</dbReference>
<dbReference type="Pfam" id="PF13621">
    <property type="entry name" value="Cupin_8"/>
    <property type="match status" value="1"/>
</dbReference>
<reference evidence="2" key="1">
    <citation type="submission" date="2018-07" db="EMBL/GenBank/DDBJ databases">
        <title>Genome assembly of strain Ka43.</title>
        <authorList>
            <person name="Kukolya J."/>
            <person name="Nagy I."/>
            <person name="Horvath B."/>
            <person name="Toth A."/>
        </authorList>
    </citation>
    <scope>NUCLEOTIDE SEQUENCE</scope>
    <source>
        <strain evidence="2">KB43</strain>
    </source>
</reference>
<dbReference type="InterPro" id="IPR003347">
    <property type="entry name" value="JmjC_dom"/>
</dbReference>
<accession>A0A928V552</accession>
<dbReference type="AlphaFoldDB" id="A0A928V552"/>
<feature type="domain" description="JmjC" evidence="1">
    <location>
        <begin position="115"/>
        <end position="275"/>
    </location>
</feature>
<evidence type="ECO:0000313" key="3">
    <source>
        <dbReference type="Proteomes" id="UP000652567"/>
    </source>
</evidence>
<keyword evidence="3" id="KW-1185">Reference proteome</keyword>
<dbReference type="RefSeq" id="WP_193910283.1">
    <property type="nucleotide sequence ID" value="NZ_PRDL01000001.1"/>
</dbReference>
<proteinExistence type="predicted"/>
<sequence>MTISLKKTLEWHPPTREEFQQDVIPLYRPVIIRNYLKHWPAIARQAQSPAALADYIKSFDQGKNVVTYLGDPSIQGRFFYQNDMQGFNFERITEKLTHAIDRILSHMEDTAPPAVYSGAVSIADNIPGFSAENRCELAGHTAVARIWMGNAATVSTHYDMLDNIVGVVAGRRRFTLFPPQQLCNLYVGPIDFTLSGQPVSMVSLKEPDFEKYPRFKEALAAAEVAELEPGDVLYIPKLWWHHVESLDRFNTIVNYWWNNTALGSDIPFTTMMHGLLSISHLPRPEREAWRAFFDHYLFQLDDDPVAHIEPAHRGILGRMTPELYKKIKAYILSTLR</sequence>
<name>A0A928V552_9GAMM</name>
<protein>
    <submittedName>
        <fullName evidence="2">Cupin-like domain-containing protein</fullName>
    </submittedName>
</protein>
<dbReference type="EMBL" id="PRDL01000001">
    <property type="protein sequence ID" value="MBE8718038.1"/>
    <property type="molecule type" value="Genomic_DNA"/>
</dbReference>
<dbReference type="InterPro" id="IPR014710">
    <property type="entry name" value="RmlC-like_jellyroll"/>
</dbReference>
<dbReference type="SMART" id="SM00558">
    <property type="entry name" value="JmjC"/>
    <property type="match status" value="1"/>
</dbReference>
<comment type="caution">
    <text evidence="2">The sequence shown here is derived from an EMBL/GenBank/DDBJ whole genome shotgun (WGS) entry which is preliminary data.</text>
</comment>
<organism evidence="2 3">
    <name type="scientific">Cellvibrio polysaccharolyticus</name>
    <dbReference type="NCBI Taxonomy" id="2082724"/>
    <lineage>
        <taxon>Bacteria</taxon>
        <taxon>Pseudomonadati</taxon>
        <taxon>Pseudomonadota</taxon>
        <taxon>Gammaproteobacteria</taxon>
        <taxon>Cellvibrionales</taxon>
        <taxon>Cellvibrionaceae</taxon>
        <taxon>Cellvibrio</taxon>
    </lineage>
</organism>
<dbReference type="PANTHER" id="PTHR12461">
    <property type="entry name" value="HYPOXIA-INDUCIBLE FACTOR 1 ALPHA INHIBITOR-RELATED"/>
    <property type="match status" value="1"/>
</dbReference>
<dbReference type="Proteomes" id="UP000652567">
    <property type="component" value="Unassembled WGS sequence"/>
</dbReference>
<dbReference type="Gene3D" id="2.60.120.10">
    <property type="entry name" value="Jelly Rolls"/>
    <property type="match status" value="1"/>
</dbReference>
<dbReference type="PROSITE" id="PS51184">
    <property type="entry name" value="JMJC"/>
    <property type="match status" value="1"/>
</dbReference>
<dbReference type="InterPro" id="IPR041667">
    <property type="entry name" value="Cupin_8"/>
</dbReference>